<dbReference type="STRING" id="200324.A0A2N5W1X9"/>
<comment type="caution">
    <text evidence="2">The sequence shown here is derived from an EMBL/GenBank/DDBJ whole genome shotgun (WGS) entry which is preliminary data.</text>
</comment>
<proteinExistence type="predicted"/>
<evidence type="ECO:0000313" key="2">
    <source>
        <dbReference type="EMBL" id="PLW56251.1"/>
    </source>
</evidence>
<protein>
    <submittedName>
        <fullName evidence="2">Uncharacterized protein</fullName>
    </submittedName>
</protein>
<evidence type="ECO:0000313" key="3">
    <source>
        <dbReference type="Proteomes" id="UP000235388"/>
    </source>
</evidence>
<sequence>MDTRTQPNQTNASVVANALPQPQVPYDNANVTPARLPRTPPGFEGMISGHGLRIRFCVWMPDLPRQDNPVTHRDARPRLGSGFDTEAHGIDLLGHARQFGLGWREFQDYAVRLFRTQHPAAGLQIQAVRDGGTGSIRWQGMIHHHPRYGIYSNAIIDSESSWRAFALAIGHAATVGQDSQIWCVAGGEPEPHAPLDTPTQRQNRPQVHRSPSAEITFMYPYYTPEEIAGGQMVSPDIIVMVPSPTTLIPYPTIGLPLPNPHEHTAIGLEDFLAISGIGQEDMKTRRLIICRTITHWSYFRSTNEQQLRALGFDEDAAHVRMKPRS</sequence>
<gene>
    <name evidence="2" type="ORF">PCANC_02046</name>
</gene>
<dbReference type="EMBL" id="PGCJ01000023">
    <property type="protein sequence ID" value="PLW56251.1"/>
    <property type="molecule type" value="Genomic_DNA"/>
</dbReference>
<organism evidence="2 3">
    <name type="scientific">Puccinia coronata f. sp. avenae</name>
    <dbReference type="NCBI Taxonomy" id="200324"/>
    <lineage>
        <taxon>Eukaryota</taxon>
        <taxon>Fungi</taxon>
        <taxon>Dikarya</taxon>
        <taxon>Basidiomycota</taxon>
        <taxon>Pucciniomycotina</taxon>
        <taxon>Pucciniomycetes</taxon>
        <taxon>Pucciniales</taxon>
        <taxon>Pucciniaceae</taxon>
        <taxon>Puccinia</taxon>
    </lineage>
</organism>
<dbReference type="Proteomes" id="UP000235388">
    <property type="component" value="Unassembled WGS sequence"/>
</dbReference>
<feature type="region of interest" description="Disordered" evidence="1">
    <location>
        <begin position="190"/>
        <end position="209"/>
    </location>
</feature>
<accession>A0A2N5W1X9</accession>
<reference evidence="2 3" key="1">
    <citation type="submission" date="2017-11" db="EMBL/GenBank/DDBJ databases">
        <title>De novo assembly and phasing of dikaryotic genomes from two isolates of Puccinia coronata f. sp. avenae, the causal agent of oat crown rust.</title>
        <authorList>
            <person name="Miller M.E."/>
            <person name="Zhang Y."/>
            <person name="Omidvar V."/>
            <person name="Sperschneider J."/>
            <person name="Schwessinger B."/>
            <person name="Raley C."/>
            <person name="Palmer J.M."/>
            <person name="Garnica D."/>
            <person name="Upadhyaya N."/>
            <person name="Rathjen J."/>
            <person name="Taylor J.M."/>
            <person name="Park R.F."/>
            <person name="Dodds P.N."/>
            <person name="Hirsch C.D."/>
            <person name="Kianian S.F."/>
            <person name="Figueroa M."/>
        </authorList>
    </citation>
    <scope>NUCLEOTIDE SEQUENCE [LARGE SCALE GENOMIC DNA]</scope>
    <source>
        <strain evidence="2">12NC29</strain>
    </source>
</reference>
<evidence type="ECO:0000256" key="1">
    <source>
        <dbReference type="SAM" id="MobiDB-lite"/>
    </source>
</evidence>
<dbReference type="AlphaFoldDB" id="A0A2N5W1X9"/>
<keyword evidence="3" id="KW-1185">Reference proteome</keyword>
<name>A0A2N5W1X9_9BASI</name>